<dbReference type="AlphaFoldDB" id="A0A3N0ARU6"/>
<feature type="transmembrane region" description="Helical" evidence="1">
    <location>
        <begin position="30"/>
        <end position="50"/>
    </location>
</feature>
<evidence type="ECO:0000313" key="3">
    <source>
        <dbReference type="Proteomes" id="UP000269591"/>
    </source>
</evidence>
<dbReference type="Proteomes" id="UP000269591">
    <property type="component" value="Unassembled WGS sequence"/>
</dbReference>
<keyword evidence="1" id="KW-1133">Transmembrane helix</keyword>
<accession>A0A3N0ARU6</accession>
<dbReference type="OrthoDB" id="3181510at2"/>
<proteinExistence type="predicted"/>
<sequence length="280" mass="31512">MNGSDRSAYYGMTGEEAGRAYLRRVRMARALFGGVAALLLVLAFACVIWGNGIFEIWYWLALAAVVAMIIVFRIRTSLLFKELVDIVEQDGDPAKYRIAIEEIGRKSRLEMSSASHTVELAYADFNDSKPYEALERLAHLNLARARKNVAFRAFNVEILGRLEVGDTQGAQLAAQRLEGIRESFRKGSRNRRTADGLVENAQMWLRSPAGWTPADGEFIRKRISQAPSAQARSSWQLYAVEYELLHGSREEASRLLDELAAEKLTPRNRARFERLRGATA</sequence>
<feature type="transmembrane region" description="Helical" evidence="1">
    <location>
        <begin position="56"/>
        <end position="74"/>
    </location>
</feature>
<organism evidence="2 3">
    <name type="scientific">Slackia equolifaciens</name>
    <dbReference type="NCBI Taxonomy" id="498718"/>
    <lineage>
        <taxon>Bacteria</taxon>
        <taxon>Bacillati</taxon>
        <taxon>Actinomycetota</taxon>
        <taxon>Coriobacteriia</taxon>
        <taxon>Eggerthellales</taxon>
        <taxon>Eggerthellaceae</taxon>
        <taxon>Slackia</taxon>
    </lineage>
</organism>
<keyword evidence="3" id="KW-1185">Reference proteome</keyword>
<gene>
    <name evidence="2" type="ORF">DMP06_10790</name>
</gene>
<protein>
    <submittedName>
        <fullName evidence="2">Uncharacterized protein</fullName>
    </submittedName>
</protein>
<name>A0A3N0ARU6_9ACTN</name>
<evidence type="ECO:0000313" key="2">
    <source>
        <dbReference type="EMBL" id="RNL37562.1"/>
    </source>
</evidence>
<comment type="caution">
    <text evidence="2">The sequence shown here is derived from an EMBL/GenBank/DDBJ whole genome shotgun (WGS) entry which is preliminary data.</text>
</comment>
<reference evidence="3" key="1">
    <citation type="submission" date="2018-05" db="EMBL/GenBank/DDBJ databases">
        <title>Genome Sequencing of selected type strains of the family Eggerthellaceae.</title>
        <authorList>
            <person name="Danylec N."/>
            <person name="Stoll D.A."/>
            <person name="Doetsch A."/>
            <person name="Huch M."/>
        </authorList>
    </citation>
    <scope>NUCLEOTIDE SEQUENCE [LARGE SCALE GENOMIC DNA]</scope>
    <source>
        <strain evidence="3">DSM 24851</strain>
    </source>
</reference>
<evidence type="ECO:0000256" key="1">
    <source>
        <dbReference type="SAM" id="Phobius"/>
    </source>
</evidence>
<keyword evidence="1" id="KW-0472">Membrane</keyword>
<dbReference type="EMBL" id="QIBX01000026">
    <property type="protein sequence ID" value="RNL37562.1"/>
    <property type="molecule type" value="Genomic_DNA"/>
</dbReference>
<keyword evidence="1" id="KW-0812">Transmembrane</keyword>
<dbReference type="RefSeq" id="WP_123209732.1">
    <property type="nucleotide sequence ID" value="NZ_JBHTHO010000030.1"/>
</dbReference>